<dbReference type="EMBL" id="JAATJH010000001">
    <property type="protein sequence ID" value="NJC25320.1"/>
    <property type="molecule type" value="Genomic_DNA"/>
</dbReference>
<name>A0ABX0X7V7_9BACT</name>
<feature type="signal peptide" evidence="1">
    <location>
        <begin position="1"/>
        <end position="20"/>
    </location>
</feature>
<gene>
    <name evidence="2" type="ORF">GGR27_000801</name>
</gene>
<organism evidence="2 3">
    <name type="scientific">Neolewinella antarctica</name>
    <dbReference type="NCBI Taxonomy" id="442734"/>
    <lineage>
        <taxon>Bacteria</taxon>
        <taxon>Pseudomonadati</taxon>
        <taxon>Bacteroidota</taxon>
        <taxon>Saprospiria</taxon>
        <taxon>Saprospirales</taxon>
        <taxon>Lewinellaceae</taxon>
        <taxon>Neolewinella</taxon>
    </lineage>
</organism>
<keyword evidence="1" id="KW-0732">Signal</keyword>
<proteinExistence type="predicted"/>
<evidence type="ECO:0000256" key="1">
    <source>
        <dbReference type="SAM" id="SignalP"/>
    </source>
</evidence>
<comment type="caution">
    <text evidence="2">The sequence shown here is derived from an EMBL/GenBank/DDBJ whole genome shotgun (WGS) entry which is preliminary data.</text>
</comment>
<evidence type="ECO:0000313" key="3">
    <source>
        <dbReference type="Proteomes" id="UP000770785"/>
    </source>
</evidence>
<dbReference type="Proteomes" id="UP000770785">
    <property type="component" value="Unassembled WGS sequence"/>
</dbReference>
<dbReference type="RefSeq" id="WP_168036077.1">
    <property type="nucleotide sequence ID" value="NZ_JAATJH010000001.1"/>
</dbReference>
<evidence type="ECO:0000313" key="2">
    <source>
        <dbReference type="EMBL" id="NJC25320.1"/>
    </source>
</evidence>
<keyword evidence="3" id="KW-1185">Reference proteome</keyword>
<protein>
    <submittedName>
        <fullName evidence="2">Uncharacterized protein</fullName>
    </submittedName>
</protein>
<sequence length="223" mass="24053">MRYFTLLLFILLLSPLSAQVGINTDTPTQALHVAGKLRVADDNTAPDRGTIRFNDATSDFEGYDGTDWKVLSLEKSGAAPSKPVAYGGVTDVVISGAFFGEECEFFRVSAANSTDTTSFRRVPSGHYFLVTHIAVWDSDPDAANDERMAVTVRAGNSFLPSRRSAIATYTGSSYSFPPITGDSSNPLLIAREGESIIISSSLDGSETSLQVAFRGFLVEELDF</sequence>
<reference evidence="2 3" key="1">
    <citation type="submission" date="2020-03" db="EMBL/GenBank/DDBJ databases">
        <title>Genomic Encyclopedia of Type Strains, Phase IV (KMG-IV): sequencing the most valuable type-strain genomes for metagenomic binning, comparative biology and taxonomic classification.</title>
        <authorList>
            <person name="Goeker M."/>
        </authorList>
    </citation>
    <scope>NUCLEOTIDE SEQUENCE [LARGE SCALE GENOMIC DNA]</scope>
    <source>
        <strain evidence="2 3">DSM 105096</strain>
    </source>
</reference>
<feature type="chain" id="PRO_5047229496" evidence="1">
    <location>
        <begin position="21"/>
        <end position="223"/>
    </location>
</feature>
<accession>A0ABX0X7V7</accession>